<reference evidence="8 9" key="1">
    <citation type="journal article" date="2018" name="Nat. Genet.">
        <title>The Rosa genome provides new insights in the design of modern roses.</title>
        <authorList>
            <person name="Bendahmane M."/>
        </authorList>
    </citation>
    <scope>NUCLEOTIDE SEQUENCE [LARGE SCALE GENOMIC DNA]</scope>
    <source>
        <strain evidence="9">cv. Old Blush</strain>
    </source>
</reference>
<name>A0A2P6R6W7_ROSCH</name>
<keyword evidence="4" id="KW-0804">Transcription</keyword>
<keyword evidence="5" id="KW-0539">Nucleus</keyword>
<protein>
    <submittedName>
        <fullName evidence="8">Putative transcription factor NAM family</fullName>
    </submittedName>
</protein>
<dbReference type="AlphaFoldDB" id="A0A2P6R6W7"/>
<feature type="compositionally biased region" description="Basic and acidic residues" evidence="6">
    <location>
        <begin position="194"/>
        <end position="236"/>
    </location>
</feature>
<evidence type="ECO:0000256" key="6">
    <source>
        <dbReference type="SAM" id="MobiDB-lite"/>
    </source>
</evidence>
<comment type="caution">
    <text evidence="8">The sequence shown here is derived from an EMBL/GenBank/DDBJ whole genome shotgun (WGS) entry which is preliminary data.</text>
</comment>
<feature type="region of interest" description="Disordered" evidence="6">
    <location>
        <begin position="167"/>
        <end position="239"/>
    </location>
</feature>
<comment type="subcellular location">
    <subcellularLocation>
        <location evidence="1">Nucleus</location>
    </subcellularLocation>
</comment>
<dbReference type="EMBL" id="PDCK01000041">
    <property type="protein sequence ID" value="PRQ42162.1"/>
    <property type="molecule type" value="Genomic_DNA"/>
</dbReference>
<evidence type="ECO:0000256" key="5">
    <source>
        <dbReference type="ARBA" id="ARBA00023242"/>
    </source>
</evidence>
<dbReference type="STRING" id="74649.A0A2P6R6W7"/>
<evidence type="ECO:0000256" key="4">
    <source>
        <dbReference type="ARBA" id="ARBA00023163"/>
    </source>
</evidence>
<keyword evidence="3" id="KW-0238">DNA-binding</keyword>
<evidence type="ECO:0000313" key="9">
    <source>
        <dbReference type="Proteomes" id="UP000238479"/>
    </source>
</evidence>
<proteinExistence type="predicted"/>
<dbReference type="InterPro" id="IPR036093">
    <property type="entry name" value="NAC_dom_sf"/>
</dbReference>
<evidence type="ECO:0000259" key="7">
    <source>
        <dbReference type="PROSITE" id="PS51005"/>
    </source>
</evidence>
<dbReference type="Pfam" id="PF02365">
    <property type="entry name" value="NAM"/>
    <property type="match status" value="1"/>
</dbReference>
<accession>A0A2P6R6W7</accession>
<keyword evidence="2" id="KW-0805">Transcription regulation</keyword>
<organism evidence="8 9">
    <name type="scientific">Rosa chinensis</name>
    <name type="common">China rose</name>
    <dbReference type="NCBI Taxonomy" id="74649"/>
    <lineage>
        <taxon>Eukaryota</taxon>
        <taxon>Viridiplantae</taxon>
        <taxon>Streptophyta</taxon>
        <taxon>Embryophyta</taxon>
        <taxon>Tracheophyta</taxon>
        <taxon>Spermatophyta</taxon>
        <taxon>Magnoliopsida</taxon>
        <taxon>eudicotyledons</taxon>
        <taxon>Gunneridae</taxon>
        <taxon>Pentapetalae</taxon>
        <taxon>rosids</taxon>
        <taxon>fabids</taxon>
        <taxon>Rosales</taxon>
        <taxon>Rosaceae</taxon>
        <taxon>Rosoideae</taxon>
        <taxon>Rosoideae incertae sedis</taxon>
        <taxon>Rosa</taxon>
    </lineage>
</organism>
<dbReference type="GO" id="GO:0006355">
    <property type="term" value="P:regulation of DNA-templated transcription"/>
    <property type="evidence" value="ECO:0007669"/>
    <property type="project" value="InterPro"/>
</dbReference>
<sequence>MNMAPTMQRYPKGMRFHPTDLELVDYFLHNKADADEKGCYSSLIYECNDFYGEKEPWVIWDMYGGSTYEEGEPLYFYTKRIKQNSNGKRFARKVGSGTWSGEYSKEVLAADDGKTKIGTMRNFRYEKGCDSGQNGAWLMHEYESEFDKNGEDDYVICVLRKNPRKAPALLQPDQRDIESTKKSSVNDKKRKRMKSDDVVDHQDHQQRKLEKQQKDDRELIKIEEEERKEESYDEQGRSSCTQLPYHHDQDNNIDYPDNHNFYLDYYFPELFGNNYDDGVTIDELIGPISDDSVYYKSIPFQDQLYHGDDDSFNFVDYSDGGVSQLPNDQHTVDYLGNI</sequence>
<evidence type="ECO:0000256" key="2">
    <source>
        <dbReference type="ARBA" id="ARBA00023015"/>
    </source>
</evidence>
<dbReference type="InterPro" id="IPR003441">
    <property type="entry name" value="NAC-dom"/>
</dbReference>
<evidence type="ECO:0000313" key="8">
    <source>
        <dbReference type="EMBL" id="PRQ42162.1"/>
    </source>
</evidence>
<dbReference type="SUPFAM" id="SSF101941">
    <property type="entry name" value="NAC domain"/>
    <property type="match status" value="1"/>
</dbReference>
<gene>
    <name evidence="8" type="ORF">RchiOBHm_Chr3g0454621</name>
</gene>
<feature type="compositionally biased region" description="Basic and acidic residues" evidence="6">
    <location>
        <begin position="173"/>
        <end position="187"/>
    </location>
</feature>
<dbReference type="PANTHER" id="PTHR31989">
    <property type="entry name" value="NAC DOMAIN-CONTAINING PROTEIN 82-RELATED"/>
    <property type="match status" value="1"/>
</dbReference>
<dbReference type="GO" id="GO:0003677">
    <property type="term" value="F:DNA binding"/>
    <property type="evidence" value="ECO:0007669"/>
    <property type="project" value="UniProtKB-KW"/>
</dbReference>
<evidence type="ECO:0000256" key="1">
    <source>
        <dbReference type="ARBA" id="ARBA00004123"/>
    </source>
</evidence>
<feature type="domain" description="NAC" evidence="7">
    <location>
        <begin position="10"/>
        <end position="162"/>
    </location>
</feature>
<dbReference type="Proteomes" id="UP000238479">
    <property type="component" value="Chromosome 3"/>
</dbReference>
<dbReference type="PROSITE" id="PS51005">
    <property type="entry name" value="NAC"/>
    <property type="match status" value="1"/>
</dbReference>
<dbReference type="Gramene" id="PRQ42162">
    <property type="protein sequence ID" value="PRQ42162"/>
    <property type="gene ID" value="RchiOBHm_Chr3g0454621"/>
</dbReference>
<dbReference type="Gene3D" id="2.170.150.80">
    <property type="entry name" value="NAC domain"/>
    <property type="match status" value="1"/>
</dbReference>
<evidence type="ECO:0000256" key="3">
    <source>
        <dbReference type="ARBA" id="ARBA00023125"/>
    </source>
</evidence>
<dbReference type="OMA" id="LDDHDHQ"/>
<dbReference type="GO" id="GO:0005634">
    <property type="term" value="C:nucleus"/>
    <property type="evidence" value="ECO:0007669"/>
    <property type="project" value="UniProtKB-SubCell"/>
</dbReference>
<keyword evidence="9" id="KW-1185">Reference proteome</keyword>